<reference evidence="2 3" key="1">
    <citation type="journal article" date="2012" name="PLoS Pathog.">
        <title>Diverse lifestyles and strategies of plant pathogenesis encoded in the genomes of eighteen Dothideomycetes fungi.</title>
        <authorList>
            <person name="Ohm R.A."/>
            <person name="Feau N."/>
            <person name="Henrissat B."/>
            <person name="Schoch C.L."/>
            <person name="Horwitz B.A."/>
            <person name="Barry K.W."/>
            <person name="Condon B.J."/>
            <person name="Copeland A.C."/>
            <person name="Dhillon B."/>
            <person name="Glaser F."/>
            <person name="Hesse C.N."/>
            <person name="Kosti I."/>
            <person name="LaButti K."/>
            <person name="Lindquist E.A."/>
            <person name="Lucas S."/>
            <person name="Salamov A.A."/>
            <person name="Bradshaw R.E."/>
            <person name="Ciuffetti L."/>
            <person name="Hamelin R.C."/>
            <person name="Kema G.H.J."/>
            <person name="Lawrence C."/>
            <person name="Scott J.A."/>
            <person name="Spatafora J.W."/>
            <person name="Turgeon B.G."/>
            <person name="de Wit P.J.G.M."/>
            <person name="Zhong S."/>
            <person name="Goodwin S.B."/>
            <person name="Grigoriev I.V."/>
        </authorList>
    </citation>
    <scope>NUCLEOTIDE SEQUENCE [LARGE SCALE GENOMIC DNA]</scope>
    <source>
        <strain evidence="2 3">SO2202</strain>
    </source>
</reference>
<feature type="domain" description="Aminoglycoside phosphotransferase" evidence="1">
    <location>
        <begin position="56"/>
        <end position="326"/>
    </location>
</feature>
<name>M3AZD5_SPHMS</name>
<dbReference type="HOGENOM" id="CLU_019189_9_1_1"/>
<dbReference type="Pfam" id="PF01636">
    <property type="entry name" value="APH"/>
    <property type="match status" value="1"/>
</dbReference>
<dbReference type="GO" id="GO:0005739">
    <property type="term" value="C:mitochondrion"/>
    <property type="evidence" value="ECO:0007669"/>
    <property type="project" value="TreeGrafter"/>
</dbReference>
<dbReference type="OMA" id="DVNRGPH"/>
<dbReference type="STRING" id="692275.M3AZD5"/>
<dbReference type="PANTHER" id="PTHR36091:SF2">
    <property type="entry name" value="AMINOGLYCOSIDE PHOSPHOTRANSFERASE DOMAIN-CONTAINING PROTEIN"/>
    <property type="match status" value="1"/>
</dbReference>
<organism evidence="2 3">
    <name type="scientific">Sphaerulina musiva (strain SO2202)</name>
    <name type="common">Poplar stem canker fungus</name>
    <name type="synonym">Septoria musiva</name>
    <dbReference type="NCBI Taxonomy" id="692275"/>
    <lineage>
        <taxon>Eukaryota</taxon>
        <taxon>Fungi</taxon>
        <taxon>Dikarya</taxon>
        <taxon>Ascomycota</taxon>
        <taxon>Pezizomycotina</taxon>
        <taxon>Dothideomycetes</taxon>
        <taxon>Dothideomycetidae</taxon>
        <taxon>Mycosphaerellales</taxon>
        <taxon>Mycosphaerellaceae</taxon>
        <taxon>Sphaerulina</taxon>
    </lineage>
</organism>
<evidence type="ECO:0000313" key="3">
    <source>
        <dbReference type="Proteomes" id="UP000016931"/>
    </source>
</evidence>
<dbReference type="eggNOG" id="ENOG502SHAC">
    <property type="taxonomic scope" value="Eukaryota"/>
</dbReference>
<dbReference type="RefSeq" id="XP_016761003.1">
    <property type="nucleotide sequence ID" value="XM_016905540.1"/>
</dbReference>
<dbReference type="GeneID" id="27902677"/>
<dbReference type="Proteomes" id="UP000016931">
    <property type="component" value="Unassembled WGS sequence"/>
</dbReference>
<dbReference type="OrthoDB" id="10003767at2759"/>
<dbReference type="Gene3D" id="3.30.200.20">
    <property type="entry name" value="Phosphorylase Kinase, domain 1"/>
    <property type="match status" value="1"/>
</dbReference>
<dbReference type="EMBL" id="KB456264">
    <property type="protein sequence ID" value="EMF12882.1"/>
    <property type="molecule type" value="Genomic_DNA"/>
</dbReference>
<gene>
    <name evidence="2" type="ORF">SEPMUDRAFT_149424</name>
</gene>
<dbReference type="InterPro" id="IPR011009">
    <property type="entry name" value="Kinase-like_dom_sf"/>
</dbReference>
<accession>M3AZD5</accession>
<proteinExistence type="predicted"/>
<sequence length="534" mass="61328">MEYPEHLFYYTSGRWLYNEQQRMKERERVFNVNELKRLAAEAVSRKVEDVVYFDKLGEGGANRAFVLHMKDGSRLVARIPYTGTAQRQLAVASEAATMSFLRSQGVPVPQIHGYSTSADNPAGTEYIIMEYSLGTNLSDSWFEMNEQDRSKFITSLVALEARLLNIRLPANGSIYFLRDLPANVDRVAIDDDSQGLDSFYIGPSTSPNLWRGRRGGLDVNRGPFIEMEAVLTAGAKKEIAYLEHFGRPLLPYDRIRRETFQLEKQLPSVHLDSLRKYLTVAPYLVPADQHKLQKPTLRHPDLRPSNVFVSDHYEITSLVDWQHSTILPLFLHAGIPDYLNNSSDPISQSLETPKLPPNFHELEEDQRAEQRELFRARQLHYIYVAETAKQSPAHFAALVYPHSMVRRRLHRLSSDPWAGDNIPLRSSLIFLAQRWHEIVTDPTIPCPIHFTAEDAYECLALDESEREAEEQMRASMEMLGIGPEGWVPCDHYAAANEATQRMKSDCLELAETELELRAVNEHWVYDDMDEDEYW</sequence>
<dbReference type="InterPro" id="IPR051035">
    <property type="entry name" value="Mito_inheritance_9"/>
</dbReference>
<dbReference type="SUPFAM" id="SSF56112">
    <property type="entry name" value="Protein kinase-like (PK-like)"/>
    <property type="match status" value="1"/>
</dbReference>
<evidence type="ECO:0000313" key="2">
    <source>
        <dbReference type="EMBL" id="EMF12882.1"/>
    </source>
</evidence>
<protein>
    <recommendedName>
        <fullName evidence="1">Aminoglycoside phosphotransferase domain-containing protein</fullName>
    </recommendedName>
</protein>
<dbReference type="InterPro" id="IPR002575">
    <property type="entry name" value="Aminoglycoside_PTrfase"/>
</dbReference>
<evidence type="ECO:0000259" key="1">
    <source>
        <dbReference type="Pfam" id="PF01636"/>
    </source>
</evidence>
<keyword evidence="3" id="KW-1185">Reference proteome</keyword>
<dbReference type="PANTHER" id="PTHR36091">
    <property type="entry name" value="ALTERED INHERITANCE OF MITOCHONDRIA PROTEIN 9, MITOCHONDRIAL"/>
    <property type="match status" value="1"/>
</dbReference>
<dbReference type="AlphaFoldDB" id="M3AZD5"/>